<dbReference type="RefSeq" id="WP_007341926.1">
    <property type="nucleotide sequence ID" value="NZ_GL878494.1"/>
</dbReference>
<protein>
    <submittedName>
        <fullName evidence="2">Uncharacterized protein</fullName>
    </submittedName>
</protein>
<feature type="transmembrane region" description="Helical" evidence="1">
    <location>
        <begin position="28"/>
        <end position="47"/>
    </location>
</feature>
<evidence type="ECO:0000313" key="2">
    <source>
        <dbReference type="EMBL" id="EGF11366.1"/>
    </source>
</evidence>
<comment type="caution">
    <text evidence="2">The sequence shown here is derived from an EMBL/GenBank/DDBJ whole genome shotgun (WGS) entry which is preliminary data.</text>
</comment>
<accession>F2BB12</accession>
<dbReference type="AlphaFoldDB" id="F2BB12"/>
<proteinExistence type="predicted"/>
<dbReference type="EMBL" id="AFAY01000019">
    <property type="protein sequence ID" value="EGF11366.1"/>
    <property type="molecule type" value="Genomic_DNA"/>
</dbReference>
<keyword evidence="3" id="KW-1185">Reference proteome</keyword>
<gene>
    <name evidence="2" type="ORF">HMPREF9123_0916</name>
</gene>
<evidence type="ECO:0000256" key="1">
    <source>
        <dbReference type="SAM" id="Phobius"/>
    </source>
</evidence>
<sequence>MQLYWLCALFTDRAPSAAYSPLQIITAVLPHSWPFQTASCLLLFLLLRRFPRLLRKGA</sequence>
<keyword evidence="1" id="KW-1133">Transmembrane helix</keyword>
<keyword evidence="1" id="KW-0472">Membrane</keyword>
<evidence type="ECO:0000313" key="3">
    <source>
        <dbReference type="Proteomes" id="UP000004105"/>
    </source>
</evidence>
<organism evidence="2 3">
    <name type="scientific">Neisseria bacilliformis ATCC BAA-1200</name>
    <dbReference type="NCBI Taxonomy" id="888742"/>
    <lineage>
        <taxon>Bacteria</taxon>
        <taxon>Pseudomonadati</taxon>
        <taxon>Pseudomonadota</taxon>
        <taxon>Betaproteobacteria</taxon>
        <taxon>Neisseriales</taxon>
        <taxon>Neisseriaceae</taxon>
        <taxon>Neisseria</taxon>
    </lineage>
</organism>
<dbReference type="Proteomes" id="UP000004105">
    <property type="component" value="Unassembled WGS sequence"/>
</dbReference>
<name>F2BB12_9NEIS</name>
<reference evidence="2 3" key="1">
    <citation type="submission" date="2011-02" db="EMBL/GenBank/DDBJ databases">
        <authorList>
            <person name="Muzny D."/>
            <person name="Qin X."/>
            <person name="Deng J."/>
            <person name="Jiang H."/>
            <person name="Liu Y."/>
            <person name="Qu J."/>
            <person name="Song X.-Z."/>
            <person name="Zhang L."/>
            <person name="Thornton R."/>
            <person name="Coyle M."/>
            <person name="Francisco L."/>
            <person name="Jackson L."/>
            <person name="Javaid M."/>
            <person name="Korchina V."/>
            <person name="Kovar C."/>
            <person name="Mata R."/>
            <person name="Mathew T."/>
            <person name="Ngo R."/>
            <person name="Nguyen L."/>
            <person name="Nguyen N."/>
            <person name="Okwuonu G."/>
            <person name="Ongeri F."/>
            <person name="Pham C."/>
            <person name="Simmons D."/>
            <person name="Wilczek-Boney K."/>
            <person name="Hale W."/>
            <person name="Jakkamsetti A."/>
            <person name="Pham P."/>
            <person name="Ruth R."/>
            <person name="San Lucas F."/>
            <person name="Warren J."/>
            <person name="Zhang J."/>
            <person name="Zhao Z."/>
            <person name="Zhou C."/>
            <person name="Zhu D."/>
            <person name="Lee S."/>
            <person name="Bess C."/>
            <person name="Blankenburg K."/>
            <person name="Forbes L."/>
            <person name="Fu Q."/>
            <person name="Gubbala S."/>
            <person name="Hirani K."/>
            <person name="Jayaseelan J.C."/>
            <person name="Lara F."/>
            <person name="Munidasa M."/>
            <person name="Palculict T."/>
            <person name="Patil S."/>
            <person name="Pu L.-L."/>
            <person name="Saada N."/>
            <person name="Tang L."/>
            <person name="Weissenberger G."/>
            <person name="Zhu Y."/>
            <person name="Hemphill L."/>
            <person name="Shang Y."/>
            <person name="Youmans B."/>
            <person name="Ayvaz T."/>
            <person name="Ross M."/>
            <person name="Santibanez J."/>
            <person name="Aqrawi P."/>
            <person name="Gross S."/>
            <person name="Joshi V."/>
            <person name="Fowler G."/>
            <person name="Nazareth L."/>
            <person name="Reid J."/>
            <person name="Worley K."/>
            <person name="Petrosino J."/>
            <person name="Highlander S."/>
            <person name="Gibbs R."/>
        </authorList>
    </citation>
    <scope>NUCLEOTIDE SEQUENCE [LARGE SCALE GENOMIC DNA]</scope>
    <source>
        <strain evidence="2 3">ATCC BAA-1200</strain>
    </source>
</reference>
<keyword evidence="1" id="KW-0812">Transmembrane</keyword>
<dbReference type="HOGENOM" id="CLU_2974674_0_0_4"/>